<gene>
    <name evidence="1" type="ORF">OEG84_23525</name>
    <name evidence="2" type="ORF">OEG84_25275</name>
</gene>
<evidence type="ECO:0000313" key="1">
    <source>
        <dbReference type="EMBL" id="MCY0150591.1"/>
    </source>
</evidence>
<comment type="caution">
    <text evidence="2">The sequence shown here is derived from an EMBL/GenBank/DDBJ whole genome shotgun (WGS) entry which is preliminary data.</text>
</comment>
<reference evidence="2" key="1">
    <citation type="submission" date="2022-10" db="EMBL/GenBank/DDBJ databases">
        <title>Hoeflea sp. G2-23, isolated from marine algae.</title>
        <authorList>
            <person name="Kristyanto S."/>
            <person name="Kim J.M."/>
            <person name="Jeon C.O."/>
        </authorList>
    </citation>
    <scope>NUCLEOTIDE SEQUENCE</scope>
    <source>
        <strain evidence="2">G2-23</strain>
    </source>
</reference>
<dbReference type="EMBL" id="JAOVZR010000001">
    <property type="protein sequence ID" value="MCY0150591.1"/>
    <property type="molecule type" value="Genomic_DNA"/>
</dbReference>
<accession>A0ABT3ZI82</accession>
<keyword evidence="3" id="KW-1185">Reference proteome</keyword>
<name>A0ABT3ZI82_9HYPH</name>
<proteinExistence type="predicted"/>
<dbReference type="Proteomes" id="UP001073227">
    <property type="component" value="Unassembled WGS sequence"/>
</dbReference>
<protein>
    <submittedName>
        <fullName evidence="2">Uncharacterized protein</fullName>
    </submittedName>
</protein>
<dbReference type="RefSeq" id="WP_267656020.1">
    <property type="nucleotide sequence ID" value="NZ_JAOVZR010000001.1"/>
</dbReference>
<organism evidence="2 3">
    <name type="scientific">Hoeflea algicola</name>
    <dbReference type="NCBI Taxonomy" id="2983763"/>
    <lineage>
        <taxon>Bacteria</taxon>
        <taxon>Pseudomonadati</taxon>
        <taxon>Pseudomonadota</taxon>
        <taxon>Alphaproteobacteria</taxon>
        <taxon>Hyphomicrobiales</taxon>
        <taxon>Rhizobiaceae</taxon>
        <taxon>Hoeflea</taxon>
    </lineage>
</organism>
<dbReference type="EMBL" id="JAOVZR010000004">
    <property type="protein sequence ID" value="MCY0150921.1"/>
    <property type="molecule type" value="Genomic_DNA"/>
</dbReference>
<evidence type="ECO:0000313" key="3">
    <source>
        <dbReference type="Proteomes" id="UP001073227"/>
    </source>
</evidence>
<evidence type="ECO:0000313" key="2">
    <source>
        <dbReference type="EMBL" id="MCY0150921.1"/>
    </source>
</evidence>
<sequence length="146" mass="16460">MNHTNQSTAVFLINESTRAILVTYEEGDSAPRTMFKTFDQNIEVDDMVIVPTNTRHKMTVCKVVDVDVDVDFNSGTLVEWIIGKVSTDEYQEVVRREKDALKTIRSAEVRREREKLKEALLADLNGSKDDRSIALLAGDLDKPSGE</sequence>